<evidence type="ECO:0000313" key="3">
    <source>
        <dbReference type="Proteomes" id="UP000284706"/>
    </source>
</evidence>
<reference evidence="2 3" key="1">
    <citation type="journal article" date="2018" name="Evol. Lett.">
        <title>Horizontal gene cluster transfer increased hallucinogenic mushroom diversity.</title>
        <authorList>
            <person name="Reynolds H.T."/>
            <person name="Vijayakumar V."/>
            <person name="Gluck-Thaler E."/>
            <person name="Korotkin H.B."/>
            <person name="Matheny P.B."/>
            <person name="Slot J.C."/>
        </authorList>
    </citation>
    <scope>NUCLEOTIDE SEQUENCE [LARGE SCALE GENOMIC DNA]</scope>
    <source>
        <strain evidence="2 3">SRW20</strain>
    </source>
</reference>
<comment type="caution">
    <text evidence="2">The sequence shown here is derived from an EMBL/GenBank/DDBJ whole genome shotgun (WGS) entry which is preliminary data.</text>
</comment>
<dbReference type="Proteomes" id="UP000284706">
    <property type="component" value="Unassembled WGS sequence"/>
</dbReference>
<protein>
    <submittedName>
        <fullName evidence="2">Uncharacterized protein</fullName>
    </submittedName>
</protein>
<feature type="compositionally biased region" description="Polar residues" evidence="1">
    <location>
        <begin position="265"/>
        <end position="293"/>
    </location>
</feature>
<name>A0A409VQ59_9AGAR</name>
<feature type="non-terminal residue" evidence="2">
    <location>
        <position position="311"/>
    </location>
</feature>
<proteinExistence type="predicted"/>
<keyword evidence="3" id="KW-1185">Reference proteome</keyword>
<dbReference type="InParanoid" id="A0A409VQ59"/>
<sequence>MNGPARNVPNNMMTAIASPAFGGNPSQAPMNILANPAVAGPRYQQQQQQQRPIGILRQTQPPQQQNIQAQMQGMQFPGTIQQGNAVRRVQSQPNIGPMANPVAGSMPLNLGPGQMQAQAVAREHRMRIQQQQAALMQAEMRNQQGPPNMQRAPSAQSQVMSSLGQPASMPPQNAFSNGAPPQLSSSPGPQPTHTPSLSMATPGPSHTPVNRPRMPQDDGVSFMGYPGTQFPGNNPPRVPSTSNPSVYPFGGPSSSTPTPMPMDIVQTSPSSGMHSQGGTPNRSSFMSTQSFDMSNGMDVYSSPFNMGPPPT</sequence>
<feature type="region of interest" description="Disordered" evidence="1">
    <location>
        <begin position="114"/>
        <end position="311"/>
    </location>
</feature>
<dbReference type="OrthoDB" id="10662699at2759"/>
<dbReference type="STRING" id="231916.A0A409VQ59"/>
<gene>
    <name evidence="2" type="ORF">CVT26_005932</name>
</gene>
<feature type="compositionally biased region" description="Low complexity" evidence="1">
    <location>
        <begin position="128"/>
        <end position="141"/>
    </location>
</feature>
<evidence type="ECO:0000313" key="2">
    <source>
        <dbReference type="EMBL" id="PPQ68368.1"/>
    </source>
</evidence>
<accession>A0A409VQ59</accession>
<dbReference type="EMBL" id="NHYE01005597">
    <property type="protein sequence ID" value="PPQ68368.1"/>
    <property type="molecule type" value="Genomic_DNA"/>
</dbReference>
<evidence type="ECO:0000256" key="1">
    <source>
        <dbReference type="SAM" id="MobiDB-lite"/>
    </source>
</evidence>
<dbReference type="AlphaFoldDB" id="A0A409VQ59"/>
<organism evidence="2 3">
    <name type="scientific">Gymnopilus dilepis</name>
    <dbReference type="NCBI Taxonomy" id="231916"/>
    <lineage>
        <taxon>Eukaryota</taxon>
        <taxon>Fungi</taxon>
        <taxon>Dikarya</taxon>
        <taxon>Basidiomycota</taxon>
        <taxon>Agaricomycotina</taxon>
        <taxon>Agaricomycetes</taxon>
        <taxon>Agaricomycetidae</taxon>
        <taxon>Agaricales</taxon>
        <taxon>Agaricineae</taxon>
        <taxon>Hymenogastraceae</taxon>
        <taxon>Gymnopilus</taxon>
    </lineage>
</organism>
<feature type="compositionally biased region" description="Polar residues" evidence="1">
    <location>
        <begin position="142"/>
        <end position="176"/>
    </location>
</feature>